<evidence type="ECO:0000256" key="4">
    <source>
        <dbReference type="ARBA" id="ARBA00022989"/>
    </source>
</evidence>
<evidence type="ECO:0000256" key="3">
    <source>
        <dbReference type="ARBA" id="ARBA00022692"/>
    </source>
</evidence>
<feature type="transmembrane region" description="Helical" evidence="6">
    <location>
        <begin position="204"/>
        <end position="225"/>
    </location>
</feature>
<keyword evidence="8" id="KW-1185">Reference proteome</keyword>
<comment type="caution">
    <text evidence="7">The sequence shown here is derived from an EMBL/GenBank/DDBJ whole genome shotgun (WGS) entry which is preliminary data.</text>
</comment>
<keyword evidence="3 6" id="KW-0812">Transmembrane</keyword>
<reference evidence="7 8" key="1">
    <citation type="submission" date="2018-05" db="EMBL/GenBank/DDBJ databases">
        <title>Genomic Encyclopedia of Type Strains, Phase IV (KMG-IV): sequencing the most valuable type-strain genomes for metagenomic binning, comparative biology and taxonomic classification.</title>
        <authorList>
            <person name="Goeker M."/>
        </authorList>
    </citation>
    <scope>NUCLEOTIDE SEQUENCE [LARGE SCALE GENOMIC DNA]</scope>
    <source>
        <strain evidence="7 8">DSM 18773</strain>
    </source>
</reference>
<evidence type="ECO:0000256" key="5">
    <source>
        <dbReference type="ARBA" id="ARBA00023136"/>
    </source>
</evidence>
<sequence length="335" mass="37211">MRSKLFNNNWLLAALLIVLALVPFLSSSKFLLTMLITVFILAVYGMSYDLLLGYTGIVSFGHTIFFGLGAYSVGILLTKTKQPNMLWVALLIAIVGAALIGLVIGILSLRVKDVYFSMITLAFAELFYIFAEKWSSFTGGSDGIPYIRVPSFFNDRTQFYFTALAFLALMYLMLRRVVHSPFGRTLQAIRENEQRVESLGYNVLHYKLASIVISGCVAAMSGGLWTVLQKYVNTSVFGMDRTIEALLMTIVGGVGTLFGAVLGAGVITFAHEWFSSLSTQYPLFERWLMFFGILYIVIVMFFPKGILGTILDKWTQKQGGSRNAASDSKRSKSIL</sequence>
<keyword evidence="4 6" id="KW-1133">Transmembrane helix</keyword>
<evidence type="ECO:0000313" key="8">
    <source>
        <dbReference type="Proteomes" id="UP000245634"/>
    </source>
</evidence>
<dbReference type="AlphaFoldDB" id="A0A316DCN1"/>
<keyword evidence="5 6" id="KW-0472">Membrane</keyword>
<feature type="transmembrane region" description="Helical" evidence="6">
    <location>
        <begin position="287"/>
        <end position="307"/>
    </location>
</feature>
<dbReference type="PANTHER" id="PTHR30482">
    <property type="entry name" value="HIGH-AFFINITY BRANCHED-CHAIN AMINO ACID TRANSPORT SYSTEM PERMEASE"/>
    <property type="match status" value="1"/>
</dbReference>
<dbReference type="CDD" id="cd06581">
    <property type="entry name" value="TM_PBP1_LivM_like"/>
    <property type="match status" value="1"/>
</dbReference>
<feature type="transmembrane region" description="Helical" evidence="6">
    <location>
        <begin position="85"/>
        <end position="108"/>
    </location>
</feature>
<dbReference type="RefSeq" id="WP_109687000.1">
    <property type="nucleotide sequence ID" value="NZ_QGGL01000003.1"/>
</dbReference>
<dbReference type="InterPro" id="IPR001851">
    <property type="entry name" value="ABC_transp_permease"/>
</dbReference>
<evidence type="ECO:0000256" key="6">
    <source>
        <dbReference type="SAM" id="Phobius"/>
    </source>
</evidence>
<protein>
    <submittedName>
        <fullName evidence="7">Amino acid/amide ABC transporter membrane protein 2 (HAAT family)</fullName>
    </submittedName>
</protein>
<dbReference type="EMBL" id="QGGL01000003">
    <property type="protein sequence ID" value="PWK15705.1"/>
    <property type="molecule type" value="Genomic_DNA"/>
</dbReference>
<dbReference type="PANTHER" id="PTHR30482:SF17">
    <property type="entry name" value="ABC TRANSPORTER ATP-BINDING PROTEIN"/>
    <property type="match status" value="1"/>
</dbReference>
<dbReference type="Pfam" id="PF02653">
    <property type="entry name" value="BPD_transp_2"/>
    <property type="match status" value="1"/>
</dbReference>
<keyword evidence="2" id="KW-1003">Cell membrane</keyword>
<feature type="transmembrane region" description="Helical" evidence="6">
    <location>
        <begin position="51"/>
        <end position="73"/>
    </location>
</feature>
<dbReference type="GO" id="GO:0005886">
    <property type="term" value="C:plasma membrane"/>
    <property type="evidence" value="ECO:0007669"/>
    <property type="project" value="UniProtKB-SubCell"/>
</dbReference>
<evidence type="ECO:0000256" key="1">
    <source>
        <dbReference type="ARBA" id="ARBA00004651"/>
    </source>
</evidence>
<feature type="transmembrane region" description="Helical" evidence="6">
    <location>
        <begin position="157"/>
        <end position="174"/>
    </location>
</feature>
<proteinExistence type="predicted"/>
<evidence type="ECO:0000313" key="7">
    <source>
        <dbReference type="EMBL" id="PWK15705.1"/>
    </source>
</evidence>
<evidence type="ECO:0000256" key="2">
    <source>
        <dbReference type="ARBA" id="ARBA00022475"/>
    </source>
</evidence>
<gene>
    <name evidence="7" type="ORF">C7459_103246</name>
</gene>
<organism evidence="7 8">
    <name type="scientific">Tumebacillus permanentifrigoris</name>
    <dbReference type="NCBI Taxonomy" id="378543"/>
    <lineage>
        <taxon>Bacteria</taxon>
        <taxon>Bacillati</taxon>
        <taxon>Bacillota</taxon>
        <taxon>Bacilli</taxon>
        <taxon>Bacillales</taxon>
        <taxon>Alicyclobacillaceae</taxon>
        <taxon>Tumebacillus</taxon>
    </lineage>
</organism>
<dbReference type="InterPro" id="IPR043428">
    <property type="entry name" value="LivM-like"/>
</dbReference>
<dbReference type="Proteomes" id="UP000245634">
    <property type="component" value="Unassembled WGS sequence"/>
</dbReference>
<feature type="transmembrane region" description="Helical" evidence="6">
    <location>
        <begin position="114"/>
        <end position="131"/>
    </location>
</feature>
<dbReference type="OrthoDB" id="9789927at2"/>
<comment type="subcellular location">
    <subcellularLocation>
        <location evidence="1">Cell membrane</location>
        <topology evidence="1">Multi-pass membrane protein</topology>
    </subcellularLocation>
</comment>
<dbReference type="GO" id="GO:0015658">
    <property type="term" value="F:branched-chain amino acid transmembrane transporter activity"/>
    <property type="evidence" value="ECO:0007669"/>
    <property type="project" value="InterPro"/>
</dbReference>
<name>A0A316DCN1_9BACL</name>
<feature type="transmembrane region" description="Helical" evidence="6">
    <location>
        <begin position="245"/>
        <end position="267"/>
    </location>
</feature>
<accession>A0A316DCN1</accession>